<dbReference type="Gene3D" id="3.40.109.10">
    <property type="entry name" value="NADH Oxidase"/>
    <property type="match status" value="1"/>
</dbReference>
<dbReference type="PANTHER" id="PTHR45527:SF10">
    <property type="entry name" value="PYOCHELIN SYNTHASE PCHF"/>
    <property type="match status" value="1"/>
</dbReference>
<dbReference type="SUPFAM" id="SSF56801">
    <property type="entry name" value="Acetyl-CoA synthetase-like"/>
    <property type="match status" value="2"/>
</dbReference>
<comment type="similarity">
    <text evidence="3">Belongs to the ATP-dependent AMP-binding enzyme family. MbtB subfamily.</text>
</comment>
<proteinExistence type="inferred from homology"/>
<dbReference type="Gene3D" id="3.40.50.980">
    <property type="match status" value="2"/>
</dbReference>
<dbReference type="Gene3D" id="3.30.300.30">
    <property type="match status" value="2"/>
</dbReference>
<dbReference type="CDD" id="cd19535">
    <property type="entry name" value="Cyc_NRPS"/>
    <property type="match status" value="1"/>
</dbReference>
<dbReference type="SUPFAM" id="SSF52777">
    <property type="entry name" value="CoA-dependent acyltransferases"/>
    <property type="match status" value="2"/>
</dbReference>
<dbReference type="EMBL" id="MWIH01000002">
    <property type="protein sequence ID" value="OQO94676.1"/>
    <property type="molecule type" value="Genomic_DNA"/>
</dbReference>
<evidence type="ECO:0000313" key="12">
    <source>
        <dbReference type="Proteomes" id="UP000192591"/>
    </source>
</evidence>
<evidence type="ECO:0000256" key="8">
    <source>
        <dbReference type="ARBA" id="ARBA00033440"/>
    </source>
</evidence>
<feature type="region of interest" description="Disordered" evidence="9">
    <location>
        <begin position="647"/>
        <end position="668"/>
    </location>
</feature>
<dbReference type="FunFam" id="3.40.50.12780:FF:000012">
    <property type="entry name" value="Non-ribosomal peptide synthetase"/>
    <property type="match status" value="1"/>
</dbReference>
<evidence type="ECO:0000313" key="11">
    <source>
        <dbReference type="EMBL" id="OQO94676.1"/>
    </source>
</evidence>
<keyword evidence="7" id="KW-0436">Ligase</keyword>
<accession>A0A1V9ACB2</accession>
<dbReference type="PROSITE" id="PS50075">
    <property type="entry name" value="CARRIER"/>
    <property type="match status" value="2"/>
</dbReference>
<dbReference type="GO" id="GO:0005737">
    <property type="term" value="C:cytoplasm"/>
    <property type="evidence" value="ECO:0007669"/>
    <property type="project" value="TreeGrafter"/>
</dbReference>
<dbReference type="GO" id="GO:0044550">
    <property type="term" value="P:secondary metabolite biosynthetic process"/>
    <property type="evidence" value="ECO:0007669"/>
    <property type="project" value="TreeGrafter"/>
</dbReference>
<dbReference type="NCBIfam" id="TIGR01733">
    <property type="entry name" value="AA-adenyl-dom"/>
    <property type="match status" value="1"/>
</dbReference>
<evidence type="ECO:0000256" key="4">
    <source>
        <dbReference type="ARBA" id="ARBA00016743"/>
    </source>
</evidence>
<dbReference type="GO" id="GO:0008610">
    <property type="term" value="P:lipid biosynthetic process"/>
    <property type="evidence" value="ECO:0007669"/>
    <property type="project" value="InterPro"/>
</dbReference>
<evidence type="ECO:0000256" key="7">
    <source>
        <dbReference type="ARBA" id="ARBA00022598"/>
    </source>
</evidence>
<evidence type="ECO:0000256" key="5">
    <source>
        <dbReference type="ARBA" id="ARBA00022450"/>
    </source>
</evidence>
<gene>
    <name evidence="11" type="ORF">B1813_00790</name>
</gene>
<dbReference type="GO" id="GO:0016491">
    <property type="term" value="F:oxidoreductase activity"/>
    <property type="evidence" value="ECO:0007669"/>
    <property type="project" value="InterPro"/>
</dbReference>
<comment type="caution">
    <text evidence="11">The sequence shown here is derived from an EMBL/GenBank/DDBJ whole genome shotgun (WGS) entry which is preliminary data.</text>
</comment>
<dbReference type="PANTHER" id="PTHR45527">
    <property type="entry name" value="NONRIBOSOMAL PEPTIDE SYNTHETASE"/>
    <property type="match status" value="1"/>
</dbReference>
<keyword evidence="6" id="KW-0597">Phosphoprotein</keyword>
<dbReference type="SMART" id="SM00823">
    <property type="entry name" value="PKS_PP"/>
    <property type="match status" value="2"/>
</dbReference>
<dbReference type="InterPro" id="IPR001242">
    <property type="entry name" value="Condensation_dom"/>
</dbReference>
<dbReference type="Gene3D" id="1.10.1200.10">
    <property type="entry name" value="ACP-like"/>
    <property type="match status" value="2"/>
</dbReference>
<dbReference type="InterPro" id="IPR036736">
    <property type="entry name" value="ACP-like_sf"/>
</dbReference>
<comment type="pathway">
    <text evidence="2">Siderophore biosynthesis; mycobactin biosynthesis.</text>
</comment>
<dbReference type="InterPro" id="IPR020845">
    <property type="entry name" value="AMP-binding_CS"/>
</dbReference>
<dbReference type="Pfam" id="PF00668">
    <property type="entry name" value="Condensation"/>
    <property type="match status" value="1"/>
</dbReference>
<dbReference type="Pfam" id="PF00550">
    <property type="entry name" value="PP-binding"/>
    <property type="match status" value="2"/>
</dbReference>
<dbReference type="SUPFAM" id="SSF55469">
    <property type="entry name" value="FMN-dependent nitroreductase-like"/>
    <property type="match status" value="1"/>
</dbReference>
<dbReference type="InterPro" id="IPR029479">
    <property type="entry name" value="Nitroreductase"/>
</dbReference>
<dbReference type="Gene3D" id="3.40.50.12780">
    <property type="entry name" value="N-terminal domain of ligase-like"/>
    <property type="match status" value="1"/>
</dbReference>
<dbReference type="FunFam" id="3.30.559.10:FF:000023">
    <property type="entry name" value="Non-ribosomal peptide synthetase"/>
    <property type="match status" value="1"/>
</dbReference>
<dbReference type="InterPro" id="IPR040097">
    <property type="entry name" value="FAAL/FAAC"/>
</dbReference>
<dbReference type="STRING" id="1962155.B1813_00790"/>
<feature type="domain" description="Carrier" evidence="10">
    <location>
        <begin position="1879"/>
        <end position="1954"/>
    </location>
</feature>
<dbReference type="InterPro" id="IPR045851">
    <property type="entry name" value="AMP-bd_C_sf"/>
</dbReference>
<dbReference type="RefSeq" id="WP_081190121.1">
    <property type="nucleotide sequence ID" value="NZ_MWIH01000002.1"/>
</dbReference>
<evidence type="ECO:0000256" key="3">
    <source>
        <dbReference type="ARBA" id="ARBA00007380"/>
    </source>
</evidence>
<dbReference type="InterPro" id="IPR057737">
    <property type="entry name" value="Condensation_MtbB-like"/>
</dbReference>
<dbReference type="Gene3D" id="3.30.559.30">
    <property type="entry name" value="Nonribosomal peptide synthetase, condensation domain"/>
    <property type="match status" value="1"/>
</dbReference>
<dbReference type="SUPFAM" id="SSF47336">
    <property type="entry name" value="ACP-like"/>
    <property type="match status" value="2"/>
</dbReference>
<dbReference type="PROSITE" id="PS00455">
    <property type="entry name" value="AMP_BINDING"/>
    <property type="match status" value="2"/>
</dbReference>
<dbReference type="GO" id="GO:0043041">
    <property type="term" value="P:amino acid activation for nonribosomal peptide biosynthetic process"/>
    <property type="evidence" value="ECO:0007669"/>
    <property type="project" value="TreeGrafter"/>
</dbReference>
<evidence type="ECO:0000256" key="9">
    <source>
        <dbReference type="SAM" id="MobiDB-lite"/>
    </source>
</evidence>
<dbReference type="CDD" id="cd02142">
    <property type="entry name" value="McbC_SagB-like_oxidoreductase"/>
    <property type="match status" value="1"/>
</dbReference>
<dbReference type="InterPro" id="IPR020806">
    <property type="entry name" value="PKS_PP-bd"/>
</dbReference>
<dbReference type="GO" id="GO:0016874">
    <property type="term" value="F:ligase activity"/>
    <property type="evidence" value="ECO:0007669"/>
    <property type="project" value="UniProtKB-KW"/>
</dbReference>
<comment type="cofactor">
    <cofactor evidence="1">
        <name>pantetheine 4'-phosphate</name>
        <dbReference type="ChEBI" id="CHEBI:47942"/>
    </cofactor>
</comment>
<dbReference type="GO" id="GO:0031177">
    <property type="term" value="F:phosphopantetheine binding"/>
    <property type="evidence" value="ECO:0007669"/>
    <property type="project" value="InterPro"/>
</dbReference>
<dbReference type="Pfam" id="PF00501">
    <property type="entry name" value="AMP-binding"/>
    <property type="match status" value="2"/>
</dbReference>
<dbReference type="Pfam" id="PF00881">
    <property type="entry name" value="Nitroreductase"/>
    <property type="match status" value="1"/>
</dbReference>
<feature type="domain" description="Carrier" evidence="10">
    <location>
        <begin position="572"/>
        <end position="653"/>
    </location>
</feature>
<dbReference type="Proteomes" id="UP000192591">
    <property type="component" value="Unassembled WGS sequence"/>
</dbReference>
<dbReference type="InterPro" id="IPR042099">
    <property type="entry name" value="ANL_N_sf"/>
</dbReference>
<dbReference type="InterPro" id="IPR000415">
    <property type="entry name" value="Nitroreductase-like"/>
</dbReference>
<feature type="region of interest" description="Disordered" evidence="9">
    <location>
        <begin position="1968"/>
        <end position="1994"/>
    </location>
</feature>
<sequence length="1994" mass="214476">MSGPQQPNLTERLRRYCTDRGDRTAVALAGQGGAVVARLTGTEWNDRASALAAHLRPDTRALLLLPGSLEFCVALSGVLYAGACAVPTPLPGDGQAQFVEIGRDAEIDVIITDAATAPAARQLWAERDAGPVSWIVLDVAQPEPVPDWTPPTIEPGTLAVLQYSSGSTGAPKAVEVSHRLLCTWLDELAGRVALPPGSSVVNWVPVHHVLGLNLLLMGSRLDGPVTLLTPEDALAEPRGWLRAISEADSGVLSGAPPFGYQRCTEDIAEPDRVGLDLSRWAVAIVGSERIRSSVLDSFAEAFGPCGFTSSAFFTAYGTTEIMMGSGGCRPDGPARMHVDTEALERGRIEHATPGERTTELIPCGRPASRAELLIVDPEQRTECAPGEIGELWIRGDIVACGYWRRPRQTAETFGARLADGTGPFLRTGDLAFFHDGELVICGRLSEIIIVRGRNLLPHDVEQSAQRCAPELAAGPAAAFAIDGEDGEQLVVLVSAAPDTPTAPDELAATARRAVIAEQEIDPHEVVVLPPDRIPLTSTGKVQRAACRRAYLAGEFDPLGAVGAYAGGSARASAARTPLDAVRDRIASLLGTPTDAIDPDTPLVELGLDSMRLIKLRGVLARELGLSVPIHELGGTDTRALSLRASADGVAGPQRDGTRITPAPEARGEPFPLTELQHAYLVGRSGGYALGGVGTHFYGEFDSAGLDPDRLHRAWCRVVERHGALRSVISADGTQRVLPDPEIPPMAVLDLREATEEQAAKHVELTRGEMAVQTFDADAWPPFDIRVSRLPGGLDRVHVSLDLLVLDLWSLHIVSREWQACYTDPEVELPELALTFRDYVLHEDGDPAHAERSRKYWMDRLATLPPGPELPLARPPSGLGRPPKYVRRQARVDGDRWQRIVRRARSAGVTTSAVLIAAYATVLGTFGQRGRFTLNLPTFNRAPVHPEVDALVGDFTSVTLLEVDLGAARDFADLARQVQRRLWQDLEHSAFSGVRLLRELGRARGGEAEIFAPVVFASASGQSDRTGEPMPLSWLGDRAFGLSQTPQVLLDHQLFEDPDGLDFNWDAVDELFVEGTLDAMFGSYRTVLDELSATGDDSWSEPLDTLLENPDHALVARANDTGGVVPDGLLHDGVLDQATRRPEAKAVLAADAELTFAELAAHAGALAHRLRELGAGPGDVVGVSLTKSAAQVVAAVGVTLSGAAYLPIDPELPPARQNLLLSRGECGLVVAGEHRASWPDGVGVVRVELDADPGTVAPPVTPARPTDPAYVIFTSGSTGEPKGVVCSHRAALNTCVDINQRFDVTPQDRVLGLSSLSFDLSVWDIYGVLAAGGTLVLPEPQDRRDPARWLELVRAHGVTIWNSVPALARMFTDYTHGAAEPVPLRLVLMSGDWIPVDLPDRIRSIAPEARVVSLGGATEAAIWSVCYEIDEVDPAWESIPYGTPLRNQTLSVLDDRWRECPVHVSGELFIGGAGLADGYFGDPDKTATRFVTHPRTGERLYRTGDLGRWRPDGTIEFLGRADFQVKIGGYRIELGEIESTLLAHEDVDAAVVTALGDRHGKRLAACVVPSGLRSEPTTEEMFGSGVLAGGLERMDFTLARNGVRTDLDTAVDPPCDPVSLTAASDGVLSRASHRRFAARPVTLAELSALLAPLRSHAGESLPKYAYASAGNSYGVQTYLWVRHGQVEGLAGGTYYHDPSAHRLVPIDEHELTGSVGFGVDAEAVGTAAFAVFLVADLAAVRPLYGVRARDFCLIETGLMTQLLDEHAPSHGIGLCQVGTHDPAGALREAFRLGAEHEPLHAVLGGALLPAGAEPATTGQRTERDLVEDLRDHLGRNLPEYMVPATLVVTERLPLTPVGKVDRSAVERMVTPTEHQLDDSPPAGTLERTIASVFRRVLDVDVIGVHSRFFDLGADSAAIVRAYRWLRTELDVDFPLVRMFEHATVRRLAEALSRDDDLETDELIDKATARARMRRVARPPRGQERTAVAGEGRTRS</sequence>
<dbReference type="InterPro" id="IPR009081">
    <property type="entry name" value="PP-bd_ACP"/>
</dbReference>
<dbReference type="InterPro" id="IPR023213">
    <property type="entry name" value="CAT-like_dom_sf"/>
</dbReference>
<evidence type="ECO:0000256" key="2">
    <source>
        <dbReference type="ARBA" id="ARBA00005102"/>
    </source>
</evidence>
<evidence type="ECO:0000259" key="10">
    <source>
        <dbReference type="PROSITE" id="PS50075"/>
    </source>
</evidence>
<reference evidence="11 12" key="1">
    <citation type="submission" date="2017-02" db="EMBL/GenBank/DDBJ databases">
        <title>Draft genome of Saccharomonospora sp. 154.</title>
        <authorList>
            <person name="Alonso-Carmona G.S."/>
            <person name="De La Haba R."/>
            <person name="Vera-Gargallo B."/>
            <person name="Sandoval-Trujillo A.H."/>
            <person name="Ramirez-Duran N."/>
            <person name="Ventosa A."/>
        </authorList>
    </citation>
    <scope>NUCLEOTIDE SEQUENCE [LARGE SCALE GENOMIC DNA]</scope>
    <source>
        <strain evidence="11 12">LRS4.154</strain>
    </source>
</reference>
<organism evidence="11 12">
    <name type="scientific">Saccharomonospora piscinae</name>
    <dbReference type="NCBI Taxonomy" id="687388"/>
    <lineage>
        <taxon>Bacteria</taxon>
        <taxon>Bacillati</taxon>
        <taxon>Actinomycetota</taxon>
        <taxon>Actinomycetes</taxon>
        <taxon>Pseudonocardiales</taxon>
        <taxon>Pseudonocardiaceae</taxon>
        <taxon>Saccharomonospora</taxon>
    </lineage>
</organism>
<dbReference type="FunFam" id="3.30.559.30:FF:000006">
    <property type="entry name" value="Yersiniabactin polyketide/non-ribosomal peptide synthetase"/>
    <property type="match status" value="1"/>
</dbReference>
<keyword evidence="5" id="KW-0596">Phosphopantetheine</keyword>
<dbReference type="CDD" id="cd05931">
    <property type="entry name" value="FAAL"/>
    <property type="match status" value="1"/>
</dbReference>
<evidence type="ECO:0000256" key="6">
    <source>
        <dbReference type="ARBA" id="ARBA00022553"/>
    </source>
</evidence>
<dbReference type="Gene3D" id="3.30.559.10">
    <property type="entry name" value="Chloramphenicol acetyltransferase-like domain"/>
    <property type="match status" value="1"/>
</dbReference>
<dbReference type="InterPro" id="IPR010071">
    <property type="entry name" value="AA_adenyl_dom"/>
</dbReference>
<name>A0A1V9ACB2_SACPI</name>
<keyword evidence="12" id="KW-1185">Reference proteome</keyword>
<dbReference type="InterPro" id="IPR000873">
    <property type="entry name" value="AMP-dep_synth/lig_dom"/>
</dbReference>
<dbReference type="Gene3D" id="2.30.38.10">
    <property type="entry name" value="Luciferase, Domain 3"/>
    <property type="match status" value="1"/>
</dbReference>
<evidence type="ECO:0000256" key="1">
    <source>
        <dbReference type="ARBA" id="ARBA00001957"/>
    </source>
</evidence>
<protein>
    <recommendedName>
        <fullName evidence="4">Phenyloxazoline synthase MbtB</fullName>
    </recommendedName>
    <alternativeName>
        <fullName evidence="8">Mycobactin synthetase protein B</fullName>
    </alternativeName>
</protein>